<evidence type="ECO:0000256" key="6">
    <source>
        <dbReference type="ARBA" id="ARBA00023288"/>
    </source>
</evidence>
<organism evidence="9 10">
    <name type="scientific">Paeniglutamicibacter terrestris</name>
    <dbReference type="NCBI Taxonomy" id="2723403"/>
    <lineage>
        <taxon>Bacteria</taxon>
        <taxon>Bacillati</taxon>
        <taxon>Actinomycetota</taxon>
        <taxon>Actinomycetes</taxon>
        <taxon>Micrococcales</taxon>
        <taxon>Micrococcaceae</taxon>
        <taxon>Paeniglutamicibacter</taxon>
    </lineage>
</organism>
<comment type="caution">
    <text evidence="9">The sequence shown here is derived from an EMBL/GenBank/DDBJ whole genome shotgun (WGS) entry which is preliminary data.</text>
</comment>
<evidence type="ECO:0000313" key="10">
    <source>
        <dbReference type="Proteomes" id="UP000746595"/>
    </source>
</evidence>
<dbReference type="SUPFAM" id="SSF53822">
    <property type="entry name" value="Periplasmic binding protein-like I"/>
    <property type="match status" value="1"/>
</dbReference>
<dbReference type="InterPro" id="IPR028082">
    <property type="entry name" value="Peripla_BP_I"/>
</dbReference>
<evidence type="ECO:0000256" key="4">
    <source>
        <dbReference type="ARBA" id="ARBA00022729"/>
    </source>
</evidence>
<evidence type="ECO:0000256" key="2">
    <source>
        <dbReference type="ARBA" id="ARBA00008610"/>
    </source>
</evidence>
<keyword evidence="3" id="KW-1003">Cell membrane</keyword>
<dbReference type="Pfam" id="PF02608">
    <property type="entry name" value="Bmp"/>
    <property type="match status" value="1"/>
</dbReference>
<protein>
    <submittedName>
        <fullName evidence="9">BMP family ABC transporter substrate-binding protein</fullName>
    </submittedName>
</protein>
<dbReference type="PANTHER" id="PTHR34296:SF2">
    <property type="entry name" value="ABC TRANSPORTER GUANOSINE-BINDING PROTEIN NUPN"/>
    <property type="match status" value="1"/>
</dbReference>
<dbReference type="Gene3D" id="3.40.50.2300">
    <property type="match status" value="2"/>
</dbReference>
<feature type="chain" id="PRO_5045067320" evidence="7">
    <location>
        <begin position="28"/>
        <end position="356"/>
    </location>
</feature>
<keyword evidence="5" id="KW-0472">Membrane</keyword>
<feature type="signal peptide" evidence="7">
    <location>
        <begin position="1"/>
        <end position="27"/>
    </location>
</feature>
<keyword evidence="10" id="KW-1185">Reference proteome</keyword>
<dbReference type="InterPro" id="IPR050957">
    <property type="entry name" value="BMP_lipoprotein"/>
</dbReference>
<keyword evidence="6" id="KW-0449">Lipoprotein</keyword>
<dbReference type="PROSITE" id="PS51257">
    <property type="entry name" value="PROKAR_LIPOPROTEIN"/>
    <property type="match status" value="1"/>
</dbReference>
<evidence type="ECO:0000256" key="3">
    <source>
        <dbReference type="ARBA" id="ARBA00022475"/>
    </source>
</evidence>
<dbReference type="PANTHER" id="PTHR34296">
    <property type="entry name" value="TRANSCRIPTIONAL ACTIVATOR PROTEIN MED"/>
    <property type="match status" value="1"/>
</dbReference>
<name>A0ABX1G787_9MICC</name>
<dbReference type="Proteomes" id="UP000746595">
    <property type="component" value="Unassembled WGS sequence"/>
</dbReference>
<keyword evidence="4 7" id="KW-0732">Signal</keyword>
<feature type="domain" description="ABC transporter substrate-binding protein PnrA-like" evidence="8">
    <location>
        <begin position="46"/>
        <end position="352"/>
    </location>
</feature>
<evidence type="ECO:0000256" key="1">
    <source>
        <dbReference type="ARBA" id="ARBA00004193"/>
    </source>
</evidence>
<sequence length="356" mass="37359">MRIIKRKAGMAASILGISALVLSGCGAAPEASTSSSSAPTVDYTACMVSDEGGFDDKSFNQASYEGLVKAQTDLGVKINKAESNSATDMKPNIESMVSAGCDIVATAGFNIGDATLEAAKKYPEVNFAIVDYGYKTLPANLRSLSYNTDEAAFLAGYSAAAYSKTGKVGTFGGAEIPTVTIFMEGFLQGVNHFNEVKNKDVKVVGWGSSKSFVNDFTDTVKARQISDNLLADGVDVIMPVAGPLGQTAVDAVNESASTTDAVVWVDTDGFDYAKNGKDAVLTSVIKEMGKTVEESIEMGLNDKFKSEAYVGTLSNGGVSLSPFHNFADKVPADLQSEVDALKQDIIDGKIKMSAAK</sequence>
<evidence type="ECO:0000256" key="7">
    <source>
        <dbReference type="SAM" id="SignalP"/>
    </source>
</evidence>
<comment type="subcellular location">
    <subcellularLocation>
        <location evidence="1">Cell membrane</location>
        <topology evidence="1">Lipid-anchor</topology>
    </subcellularLocation>
</comment>
<dbReference type="EMBL" id="JAAWVT010000005">
    <property type="protein sequence ID" value="NKG21395.1"/>
    <property type="molecule type" value="Genomic_DNA"/>
</dbReference>
<comment type="similarity">
    <text evidence="2">Belongs to the BMP lipoprotein family.</text>
</comment>
<evidence type="ECO:0000313" key="9">
    <source>
        <dbReference type="EMBL" id="NKG21395.1"/>
    </source>
</evidence>
<gene>
    <name evidence="9" type="ORF">HED64_11845</name>
</gene>
<dbReference type="RefSeq" id="WP_168152211.1">
    <property type="nucleotide sequence ID" value="NZ_JAAWVT010000005.1"/>
</dbReference>
<evidence type="ECO:0000256" key="5">
    <source>
        <dbReference type="ARBA" id="ARBA00023136"/>
    </source>
</evidence>
<proteinExistence type="inferred from homology"/>
<reference evidence="9 10" key="1">
    <citation type="submission" date="2020-04" db="EMBL/GenBank/DDBJ databases">
        <title>Paeniglutamicibacter sp. ANT13_2, a novel actinomycete isolated from sediment in Antarctica.</title>
        <authorList>
            <person name="Sakdapetsiri C."/>
            <person name="Pinyakong O."/>
        </authorList>
    </citation>
    <scope>NUCLEOTIDE SEQUENCE [LARGE SCALE GENOMIC DNA]</scope>
    <source>
        <strain evidence="9 10">ANT13_2</strain>
    </source>
</reference>
<dbReference type="CDD" id="cd06354">
    <property type="entry name" value="PBP1_PrnA-like"/>
    <property type="match status" value="1"/>
</dbReference>
<evidence type="ECO:0000259" key="8">
    <source>
        <dbReference type="Pfam" id="PF02608"/>
    </source>
</evidence>
<accession>A0ABX1G787</accession>
<dbReference type="InterPro" id="IPR003760">
    <property type="entry name" value="PnrA-like"/>
</dbReference>